<dbReference type="RefSeq" id="WP_016542590.1">
    <property type="nucleotide sequence ID" value="NZ_ASQH01000018.1"/>
</dbReference>
<name>A0A829HDM3_9GAMM</name>
<proteinExistence type="predicted"/>
<dbReference type="PROSITE" id="PS51257">
    <property type="entry name" value="PROKAR_LIPOPROTEIN"/>
    <property type="match status" value="1"/>
</dbReference>
<accession>A0A829HDM3</accession>
<dbReference type="AlphaFoldDB" id="A0A829HDM3"/>
<gene>
    <name evidence="1" type="ORF">F957_03335</name>
</gene>
<sequence>MQSKILLLAPLFIMSVGCTVTKTPEGKSIGMLPIKSAPKHERYLNIDSSASKADKIQMYRDQLIEKFPNQDFTFIRTFPYRAYQSYDSFTPRPYMINTIDGHQVKVPEFIMFRSKNVLLTELAQQDLKVPVGVHDLVIINGFKSTSYYTEIKNVNFEKNKNYVMGADYSKETGSRLYIAEYEIDQRFKTNEPESIVIKKKIVEGIEQGNLKYVKIY</sequence>
<comment type="caution">
    <text evidence="1">The sequence shown here is derived from an EMBL/GenBank/DDBJ whole genome shotgun (WGS) entry which is preliminary data.</text>
</comment>
<organism evidence="1 2">
    <name type="scientific">Acinetobacter gyllenbergii CIP 110306 = MTCC 11365</name>
    <dbReference type="NCBI Taxonomy" id="1217657"/>
    <lineage>
        <taxon>Bacteria</taxon>
        <taxon>Pseudomonadati</taxon>
        <taxon>Pseudomonadota</taxon>
        <taxon>Gammaproteobacteria</taxon>
        <taxon>Moraxellales</taxon>
        <taxon>Moraxellaceae</taxon>
        <taxon>Acinetobacter</taxon>
    </lineage>
</organism>
<evidence type="ECO:0000313" key="2">
    <source>
        <dbReference type="Proteomes" id="UP000014523"/>
    </source>
</evidence>
<evidence type="ECO:0008006" key="3">
    <source>
        <dbReference type="Google" id="ProtNLM"/>
    </source>
</evidence>
<keyword evidence="2" id="KW-1185">Reference proteome</keyword>
<evidence type="ECO:0000313" key="1">
    <source>
        <dbReference type="EMBL" id="EPF74731.1"/>
    </source>
</evidence>
<protein>
    <recommendedName>
        <fullName evidence="3">Lipoprotein</fullName>
    </recommendedName>
</protein>
<reference evidence="1 2" key="1">
    <citation type="submission" date="2013-06" db="EMBL/GenBank/DDBJ databases">
        <title>The Genome Sequence of Acinetobacter gyllenbergii CIP 110306.</title>
        <authorList>
            <consortium name="The Broad Institute Genome Sequencing Platform"/>
            <consortium name="The Broad Institute Genome Sequencing Center for Infectious Disease"/>
            <person name="Cerqueira G."/>
            <person name="Feldgarden M."/>
            <person name="Courvalin P."/>
            <person name="Perichon B."/>
            <person name="Grillot-Courvalin C."/>
            <person name="Clermont D."/>
            <person name="Rocha E."/>
            <person name="Yoon E.-J."/>
            <person name="Nemec A."/>
            <person name="Young S.K."/>
            <person name="Zeng Q."/>
            <person name="Gargeya S."/>
            <person name="Fitzgerald M."/>
            <person name="Abouelleil A."/>
            <person name="Alvarado L."/>
            <person name="Berlin A.M."/>
            <person name="Chapman S.B."/>
            <person name="Dewar J."/>
            <person name="Goldberg J."/>
            <person name="Griggs A."/>
            <person name="Gujja S."/>
            <person name="Hansen M."/>
            <person name="Howarth C."/>
            <person name="Imamovic A."/>
            <person name="Larimer J."/>
            <person name="McCowan C."/>
            <person name="Murphy C."/>
            <person name="Pearson M."/>
            <person name="Priest M."/>
            <person name="Roberts A."/>
            <person name="Saif S."/>
            <person name="Shea T."/>
            <person name="Sykes S."/>
            <person name="Wortman J."/>
            <person name="Nusbaum C."/>
            <person name="Birren B."/>
        </authorList>
    </citation>
    <scope>NUCLEOTIDE SEQUENCE [LARGE SCALE GENOMIC DNA]</scope>
    <source>
        <strain evidence="1 2">CIP 110306</strain>
    </source>
</reference>
<dbReference type="EMBL" id="ATGG01000028">
    <property type="protein sequence ID" value="EPF74731.1"/>
    <property type="molecule type" value="Genomic_DNA"/>
</dbReference>
<dbReference type="Proteomes" id="UP000014523">
    <property type="component" value="Unassembled WGS sequence"/>
</dbReference>